<dbReference type="InterPro" id="IPR014408">
    <property type="entry name" value="dGMP_Pdiesterase_EAL/HD-GYP"/>
</dbReference>
<organism evidence="3 4">
    <name type="scientific">Pseudohalioglobus lutimaris</name>
    <dbReference type="NCBI Taxonomy" id="1737061"/>
    <lineage>
        <taxon>Bacteria</taxon>
        <taxon>Pseudomonadati</taxon>
        <taxon>Pseudomonadota</taxon>
        <taxon>Gammaproteobacteria</taxon>
        <taxon>Cellvibrionales</taxon>
        <taxon>Halieaceae</taxon>
        <taxon>Pseudohalioglobus</taxon>
    </lineage>
</organism>
<protein>
    <submittedName>
        <fullName evidence="3">HDOD domain-containing protein</fullName>
    </submittedName>
</protein>
<dbReference type="PANTHER" id="PTHR33525:SF4">
    <property type="entry name" value="CYCLIC DI-GMP PHOSPHODIESTERASE CDGJ"/>
    <property type="match status" value="1"/>
</dbReference>
<dbReference type="Gene3D" id="3.20.20.450">
    <property type="entry name" value="EAL domain"/>
    <property type="match status" value="1"/>
</dbReference>
<gene>
    <name evidence="3" type="ORF">C0039_16880</name>
</gene>
<dbReference type="OrthoDB" id="9804751at2"/>
<feature type="domain" description="HDOD" evidence="2">
    <location>
        <begin position="200"/>
        <end position="396"/>
    </location>
</feature>
<dbReference type="PROSITE" id="PS50883">
    <property type="entry name" value="EAL"/>
    <property type="match status" value="1"/>
</dbReference>
<dbReference type="CDD" id="cd01948">
    <property type="entry name" value="EAL"/>
    <property type="match status" value="1"/>
</dbReference>
<reference evidence="3 4" key="1">
    <citation type="submission" date="2018-01" db="EMBL/GenBank/DDBJ databases">
        <title>The draft genome sequence of Halioglobus lutimaris HF004.</title>
        <authorList>
            <person name="Du Z.-J."/>
            <person name="Shi M.-J."/>
        </authorList>
    </citation>
    <scope>NUCLEOTIDE SEQUENCE [LARGE SCALE GENOMIC DNA]</scope>
    <source>
        <strain evidence="3 4">HF004</strain>
    </source>
</reference>
<dbReference type="SUPFAM" id="SSF141868">
    <property type="entry name" value="EAL domain-like"/>
    <property type="match status" value="1"/>
</dbReference>
<dbReference type="InterPro" id="IPR013976">
    <property type="entry name" value="HDOD"/>
</dbReference>
<dbReference type="InterPro" id="IPR001633">
    <property type="entry name" value="EAL_dom"/>
</dbReference>
<evidence type="ECO:0000259" key="1">
    <source>
        <dbReference type="PROSITE" id="PS50883"/>
    </source>
</evidence>
<dbReference type="PANTHER" id="PTHR33525">
    <property type="match status" value="1"/>
</dbReference>
<dbReference type="Gene3D" id="1.10.3210.10">
    <property type="entry name" value="Hypothetical protein af1432"/>
    <property type="match status" value="1"/>
</dbReference>
<dbReference type="Proteomes" id="UP000235005">
    <property type="component" value="Unassembled WGS sequence"/>
</dbReference>
<evidence type="ECO:0000313" key="3">
    <source>
        <dbReference type="EMBL" id="PLW67416.1"/>
    </source>
</evidence>
<feature type="domain" description="EAL" evidence="1">
    <location>
        <begin position="1"/>
        <end position="206"/>
    </location>
</feature>
<dbReference type="PIRSF" id="PIRSF003180">
    <property type="entry name" value="DiGMPpdiest_YuxH"/>
    <property type="match status" value="1"/>
</dbReference>
<keyword evidence="4" id="KW-1185">Reference proteome</keyword>
<dbReference type="SUPFAM" id="SSF109604">
    <property type="entry name" value="HD-domain/PDEase-like"/>
    <property type="match status" value="1"/>
</dbReference>
<dbReference type="InterPro" id="IPR052340">
    <property type="entry name" value="RNase_Y/CdgJ"/>
</dbReference>
<sequence length="403" mass="45068">MEKDFFLARQPILDRNLKLYAYELLFRASEENSAPADLDDEAATAQVLTNAMEIGIDRLSRGRVTFINLPRKFVLDPNLLPIEPTRVMLEILEDVVPDDDVLAGVKSLRDSGFKIALDDVVESEDYEELMPHVDTVKIDIRAMQESDWAPQIERIKAHHCKVLAEKVETEEEFQKLMSLGVDYFQGYFFARPRIVRGKKLPTNKIALLRLLSRISDPETDLEELQQLISQDVGLSVRALAYVNSAANALNRKIDSIKEAIVYLGRGTIRNWVVLYIMSGVDGKADEIVTMGLVRGRLCELLAQRSGLENPDSYFAVGLFSVLDALLDVPLEEALKYLPLPQDMQDALTERDGDRGEALSYAVSLEAGDGEAVAYRDLDTAELADIYMAAVQWGDTAARQAGLE</sequence>
<proteinExistence type="predicted"/>
<evidence type="ECO:0000313" key="4">
    <source>
        <dbReference type="Proteomes" id="UP000235005"/>
    </source>
</evidence>
<dbReference type="PROSITE" id="PS51833">
    <property type="entry name" value="HDOD"/>
    <property type="match status" value="1"/>
</dbReference>
<dbReference type="InterPro" id="IPR035919">
    <property type="entry name" value="EAL_sf"/>
</dbReference>
<comment type="caution">
    <text evidence="3">The sequence shown here is derived from an EMBL/GenBank/DDBJ whole genome shotgun (WGS) entry which is preliminary data.</text>
</comment>
<name>A0A2N5WYV8_9GAMM</name>
<dbReference type="Pfam" id="PF08668">
    <property type="entry name" value="HDOD"/>
    <property type="match status" value="1"/>
</dbReference>
<dbReference type="SMART" id="SM00052">
    <property type="entry name" value="EAL"/>
    <property type="match status" value="1"/>
</dbReference>
<dbReference type="RefSeq" id="WP_075998734.1">
    <property type="nucleotide sequence ID" value="NZ_PKUS01000029.1"/>
</dbReference>
<dbReference type="EMBL" id="PKUS01000029">
    <property type="protein sequence ID" value="PLW67416.1"/>
    <property type="molecule type" value="Genomic_DNA"/>
</dbReference>
<evidence type="ECO:0000259" key="2">
    <source>
        <dbReference type="PROSITE" id="PS51833"/>
    </source>
</evidence>
<dbReference type="AlphaFoldDB" id="A0A2N5WYV8"/>
<accession>A0A2N5WYV8</accession>
<dbReference type="Pfam" id="PF00563">
    <property type="entry name" value="EAL"/>
    <property type="match status" value="1"/>
</dbReference>